<organism evidence="3 4">
    <name type="scientific">Myceligenerans xiligouense</name>
    <dbReference type="NCBI Taxonomy" id="253184"/>
    <lineage>
        <taxon>Bacteria</taxon>
        <taxon>Bacillati</taxon>
        <taxon>Actinomycetota</taxon>
        <taxon>Actinomycetes</taxon>
        <taxon>Micrococcales</taxon>
        <taxon>Promicromonosporaceae</taxon>
        <taxon>Myceligenerans</taxon>
    </lineage>
</organism>
<feature type="compositionally biased region" description="Polar residues" evidence="1">
    <location>
        <begin position="1"/>
        <end position="14"/>
    </location>
</feature>
<dbReference type="Gene3D" id="3.40.50.720">
    <property type="entry name" value="NAD(P)-binding Rossmann-like Domain"/>
    <property type="match status" value="1"/>
</dbReference>
<keyword evidence="4" id="KW-1185">Reference proteome</keyword>
<feature type="region of interest" description="Disordered" evidence="1">
    <location>
        <begin position="1"/>
        <end position="26"/>
    </location>
</feature>
<proteinExistence type="predicted"/>
<dbReference type="GO" id="GO:0008641">
    <property type="term" value="F:ubiquitin-like modifier activating enzyme activity"/>
    <property type="evidence" value="ECO:0007669"/>
    <property type="project" value="InterPro"/>
</dbReference>
<dbReference type="AlphaFoldDB" id="A0A3N4YRB5"/>
<name>A0A3N4YRB5_9MICO</name>
<sequence length="354" mass="36673">MSTPGTSRFPSTGTPGAAPRLRPGTPVVMRPGGAVQCGTDPRWALILEGLTPAEASWLRDLTERRHVTPGQSAARRGVHPGRRDLILDVLTRAGMLVPPAPAGRTVVAPGDGTADARTLGMLRVDGAGRETLADRAAATVALAGLGRIGAALALLLTAAGVGRLVLHDPQPVQTTDLGLGAYAEGDVGDPRDAALARLLARRSAALDVQVNGDAEPDVAVVVESRAALPARFTRLMSTAVPHLSVVAREADVTVGPLVRPGRSACVACLDADRADQDRDWHLIAAQLRQGPEQLHEATLTALATATAAGQVLAQVDGHRPTAVGSCLEIALPECLPRVRKVDPHPRCGCLVLAP</sequence>
<evidence type="ECO:0000313" key="3">
    <source>
        <dbReference type="EMBL" id="RPF22667.1"/>
    </source>
</evidence>
<dbReference type="SUPFAM" id="SSF69572">
    <property type="entry name" value="Activating enzymes of the ubiquitin-like proteins"/>
    <property type="match status" value="1"/>
</dbReference>
<dbReference type="InterPro" id="IPR035985">
    <property type="entry name" value="Ubiquitin-activating_enz"/>
</dbReference>
<reference evidence="3 4" key="1">
    <citation type="submission" date="2018-11" db="EMBL/GenBank/DDBJ databases">
        <title>Sequencing the genomes of 1000 actinobacteria strains.</title>
        <authorList>
            <person name="Klenk H.-P."/>
        </authorList>
    </citation>
    <scope>NUCLEOTIDE SEQUENCE [LARGE SCALE GENOMIC DNA]</scope>
    <source>
        <strain evidence="3 4">DSM 15700</strain>
    </source>
</reference>
<dbReference type="Pfam" id="PF00899">
    <property type="entry name" value="ThiF"/>
    <property type="match status" value="1"/>
</dbReference>
<evidence type="ECO:0000259" key="2">
    <source>
        <dbReference type="Pfam" id="PF00899"/>
    </source>
</evidence>
<dbReference type="Proteomes" id="UP000280501">
    <property type="component" value="Unassembled WGS sequence"/>
</dbReference>
<evidence type="ECO:0000256" key="1">
    <source>
        <dbReference type="SAM" id="MobiDB-lite"/>
    </source>
</evidence>
<dbReference type="RefSeq" id="WP_123815547.1">
    <property type="nucleotide sequence ID" value="NZ_RKQZ01000001.1"/>
</dbReference>
<accession>A0A3N4YRB5</accession>
<protein>
    <submittedName>
        <fullName evidence="3">ThiF family protein</fullName>
    </submittedName>
</protein>
<dbReference type="OrthoDB" id="4426339at2"/>
<comment type="caution">
    <text evidence="3">The sequence shown here is derived from an EMBL/GenBank/DDBJ whole genome shotgun (WGS) entry which is preliminary data.</text>
</comment>
<dbReference type="InterPro" id="IPR000594">
    <property type="entry name" value="ThiF_NAD_FAD-bd"/>
</dbReference>
<feature type="domain" description="THIF-type NAD/FAD binding fold" evidence="2">
    <location>
        <begin position="128"/>
        <end position="210"/>
    </location>
</feature>
<gene>
    <name evidence="3" type="ORF">EDD34_3338</name>
</gene>
<dbReference type="EMBL" id="RKQZ01000001">
    <property type="protein sequence ID" value="RPF22667.1"/>
    <property type="molecule type" value="Genomic_DNA"/>
</dbReference>
<evidence type="ECO:0000313" key="4">
    <source>
        <dbReference type="Proteomes" id="UP000280501"/>
    </source>
</evidence>